<reference evidence="1 2" key="1">
    <citation type="journal article" date="2011" name="J. Bacteriol.">
        <title>Whole-genome sequences of two Borrelia afzelii and two Borrelia garinii Lyme disease agent isolates.</title>
        <authorList>
            <person name="Casjens S.R."/>
            <person name="Mongodin E.F."/>
            <person name="Qiu W.-G."/>
            <person name="Dunn J.J."/>
            <person name="Luft B.J."/>
            <person name="Fraser-Liggett C.M."/>
            <person name="Schutzer S.E."/>
        </authorList>
    </citation>
    <scope>NUCLEOTIDE SEQUENCE [LARGE SCALE GENOMIC DNA]</scope>
    <source>
        <strain evidence="1 2">PBr</strain>
    </source>
</reference>
<dbReference type="EMBL" id="CP001308">
    <property type="protein sequence ID" value="ACL34825.1"/>
    <property type="molecule type" value="Genomic_DNA"/>
</dbReference>
<accession>B8F1N3</accession>
<organism evidence="1 2">
    <name type="scientific">Borreliella garinii PBr</name>
    <dbReference type="NCBI Taxonomy" id="498743"/>
    <lineage>
        <taxon>Bacteria</taxon>
        <taxon>Pseudomonadati</taxon>
        <taxon>Spirochaetota</taxon>
        <taxon>Spirochaetia</taxon>
        <taxon>Spirochaetales</taxon>
        <taxon>Borreliaceae</taxon>
        <taxon>Borreliella</taxon>
    </lineage>
</organism>
<proteinExistence type="predicted"/>
<evidence type="ECO:0000313" key="2">
    <source>
        <dbReference type="Proteomes" id="UP000006103"/>
    </source>
</evidence>
<protein>
    <submittedName>
        <fullName evidence="1">Uncharacterized protein</fullName>
    </submittedName>
</protein>
<keyword evidence="1" id="KW-0614">Plasmid</keyword>
<evidence type="ECO:0000313" key="1">
    <source>
        <dbReference type="EMBL" id="ACL34825.1"/>
    </source>
</evidence>
<dbReference type="Proteomes" id="UP000006103">
    <property type="component" value="Plasmid PBr_lp54"/>
</dbReference>
<geneLocation type="plasmid" evidence="1 2">
    <name>PBr_lp54</name>
</geneLocation>
<name>B8F1N3_BORGR</name>
<gene>
    <name evidence="1" type="ORF">BGAPBR_A0060</name>
</gene>
<sequence length="50" mass="6237">MKQYLTILKYSSYFEILILSDYLNLYKEDSQLRSSLKRVWEVFNKFFFID</sequence>
<keyword evidence="2" id="KW-1185">Reference proteome</keyword>
<dbReference type="AlphaFoldDB" id="B8F1N3"/>